<dbReference type="RefSeq" id="WP_013613903.1">
    <property type="nucleotide sequence ID" value="NC_015161.1"/>
</dbReference>
<protein>
    <recommendedName>
        <fullName evidence="4">DinB-like domain-containing protein</fullName>
    </recommendedName>
</protein>
<keyword evidence="1" id="KW-0472">Membrane</keyword>
<dbReference type="InterPro" id="IPR034660">
    <property type="entry name" value="DinB/YfiT-like"/>
</dbReference>
<dbReference type="HOGENOM" id="CLU_099782_0_0_0"/>
<keyword evidence="3" id="KW-1185">Reference proteome</keyword>
<dbReference type="eggNOG" id="ENOG5033Z6N">
    <property type="taxonomic scope" value="Bacteria"/>
</dbReference>
<evidence type="ECO:0000313" key="2">
    <source>
        <dbReference type="EMBL" id="ADY25294.1"/>
    </source>
</evidence>
<dbReference type="KEGG" id="dpt:Deipr_0119"/>
<dbReference type="OrthoDB" id="69228at2"/>
<proteinExistence type="predicted"/>
<accession>F0RNR1</accession>
<name>F0RNR1_DEIPM</name>
<organism evidence="2 3">
    <name type="scientific">Deinococcus proteolyticus (strain ATCC 35074 / DSM 20540 / JCM 6276 / NBRC 101906 / NCIMB 13154 / VKM Ac-1939 / CCM 2703 / MRP)</name>
    <dbReference type="NCBI Taxonomy" id="693977"/>
    <lineage>
        <taxon>Bacteria</taxon>
        <taxon>Thermotogati</taxon>
        <taxon>Deinococcota</taxon>
        <taxon>Deinococci</taxon>
        <taxon>Deinococcales</taxon>
        <taxon>Deinococcaceae</taxon>
        <taxon>Deinococcus</taxon>
    </lineage>
</organism>
<evidence type="ECO:0000256" key="1">
    <source>
        <dbReference type="SAM" id="Phobius"/>
    </source>
</evidence>
<evidence type="ECO:0008006" key="4">
    <source>
        <dbReference type="Google" id="ProtNLM"/>
    </source>
</evidence>
<dbReference type="Proteomes" id="UP000007718">
    <property type="component" value="Chromosome"/>
</dbReference>
<evidence type="ECO:0000313" key="3">
    <source>
        <dbReference type="Proteomes" id="UP000007718"/>
    </source>
</evidence>
<keyword evidence="1" id="KW-1133">Transmembrane helix</keyword>
<feature type="transmembrane region" description="Helical" evidence="1">
    <location>
        <begin position="35"/>
        <end position="55"/>
    </location>
</feature>
<sequence>MSWTTDLPEALSHWMDDATEHADDWADTWEEEGSGFPWLPLLLTGAAVAGAVWLARNRKAEMTGLAVRRLIEQPAEGKSFLSLEEALSSSGERIAARAASASDTERNRELLRHIIGIERWGRARLQSAVLLRPWVMDEHHDYKPPRDKSMTELAGMFAEQRRRTAELAHTLHENPPRLNDKVPHNGLGPLSVRGWLRYLQLHAELEGRKLL</sequence>
<dbReference type="STRING" id="693977.Deipr_0119"/>
<dbReference type="AlphaFoldDB" id="F0RNR1"/>
<reference evidence="2 3" key="2">
    <citation type="journal article" date="2012" name="Stand. Genomic Sci.">
        <title>Complete genome sequence of the orange-red pigmented, radioresistant Deinococcus proteolyticus type strain (MRP(T)).</title>
        <authorList>
            <person name="Copeland A."/>
            <person name="Zeytun A."/>
            <person name="Yassawong M."/>
            <person name="Nolan M."/>
            <person name="Lucas S."/>
            <person name="Hammon N."/>
            <person name="Deshpande S."/>
            <person name="Cheng J.F."/>
            <person name="Han C."/>
            <person name="Tapia R."/>
            <person name="Goodwin L.A."/>
            <person name="Pitluck S."/>
            <person name="Mavromatis K."/>
            <person name="Liolios K."/>
            <person name="Pagani I."/>
            <person name="Ivanova N."/>
            <person name="Mikhailova N."/>
            <person name="Pati A."/>
            <person name="Chen A."/>
            <person name="Palaniappan K."/>
            <person name="Land M."/>
            <person name="Hauser L."/>
            <person name="Jeffries C.D."/>
            <person name="Brambilla E.M."/>
            <person name="Rohde M."/>
            <person name="Sikorski J."/>
            <person name="Pukall R."/>
            <person name="Goker M."/>
            <person name="Detter J.C."/>
            <person name="Woyke T."/>
            <person name="Bristow J."/>
            <person name="Eisen J.A."/>
            <person name="Markowitz V."/>
            <person name="Hugenholtz P."/>
            <person name="Kyrpides N.C."/>
            <person name="Klenk H.P."/>
            <person name="Lapidus A."/>
        </authorList>
    </citation>
    <scope>NUCLEOTIDE SEQUENCE [LARGE SCALE GENOMIC DNA]</scope>
    <source>
        <strain evidence="3">ATCC 35074 / DSM 20540 / JCM 6276 / NBRC 101906 / NCIMB 13154 / VKM Ac-1939 / CCM 2703 / MRP</strain>
    </source>
</reference>
<gene>
    <name evidence="2" type="ordered locus">Deipr_0119</name>
</gene>
<dbReference type="EMBL" id="CP002536">
    <property type="protein sequence ID" value="ADY25294.1"/>
    <property type="molecule type" value="Genomic_DNA"/>
</dbReference>
<dbReference type="Gene3D" id="1.20.120.450">
    <property type="entry name" value="dinb family like domain"/>
    <property type="match status" value="1"/>
</dbReference>
<keyword evidence="1" id="KW-0812">Transmembrane</keyword>
<dbReference type="SUPFAM" id="SSF109854">
    <property type="entry name" value="DinB/YfiT-like putative metalloenzymes"/>
    <property type="match status" value="1"/>
</dbReference>
<reference evidence="3" key="1">
    <citation type="submission" date="2011-02" db="EMBL/GenBank/DDBJ databases">
        <title>The complete sequence of chromosome of Deinococcus proteolyticus DSM 20540.</title>
        <authorList>
            <consortium name="US DOE Joint Genome Institute (JGI-PGF)"/>
            <person name="Lucas S."/>
            <person name="Copeland A."/>
            <person name="Lapidus A."/>
            <person name="Bruce D."/>
            <person name="Goodwin L."/>
            <person name="Pitluck S."/>
            <person name="Kyrpides N."/>
            <person name="Mavromatis K."/>
            <person name="Pagani I."/>
            <person name="Ivanova N."/>
            <person name="Ovchinnikova G."/>
            <person name="Zeytun A."/>
            <person name="Detter J.C."/>
            <person name="Han C."/>
            <person name="Land M."/>
            <person name="Hauser L."/>
            <person name="Markowitz V."/>
            <person name="Cheng J.-F."/>
            <person name="Hugenholtz P."/>
            <person name="Woyke T."/>
            <person name="Wu D."/>
            <person name="Pukall R."/>
            <person name="Steenblock K."/>
            <person name="Brambilla E."/>
            <person name="Klenk H.-P."/>
            <person name="Eisen J.A."/>
        </authorList>
    </citation>
    <scope>NUCLEOTIDE SEQUENCE [LARGE SCALE GENOMIC DNA]</scope>
    <source>
        <strain evidence="3">ATCC 35074 / DSM 20540 / JCM 6276 / NBRC 101906 / NCIMB 13154 / VKM Ac-1939 / CCM 2703 / MRP</strain>
    </source>
</reference>